<accession>A0A8T0ICY1</accession>
<proteinExistence type="predicted"/>
<keyword evidence="2" id="KW-0812">Transmembrane</keyword>
<name>A0A8T0ICY1_CERPU</name>
<comment type="caution">
    <text evidence="3">The sequence shown here is derived from an EMBL/GenBank/DDBJ whole genome shotgun (WGS) entry which is preliminary data.</text>
</comment>
<feature type="region of interest" description="Disordered" evidence="1">
    <location>
        <begin position="1"/>
        <end position="21"/>
    </location>
</feature>
<evidence type="ECO:0000313" key="3">
    <source>
        <dbReference type="EMBL" id="KAG0580835.1"/>
    </source>
</evidence>
<keyword evidence="2" id="KW-0472">Membrane</keyword>
<gene>
    <name evidence="3" type="ORF">KC19_4G203500</name>
</gene>
<organism evidence="3 4">
    <name type="scientific">Ceratodon purpureus</name>
    <name type="common">Fire moss</name>
    <name type="synonym">Dicranum purpureum</name>
    <dbReference type="NCBI Taxonomy" id="3225"/>
    <lineage>
        <taxon>Eukaryota</taxon>
        <taxon>Viridiplantae</taxon>
        <taxon>Streptophyta</taxon>
        <taxon>Embryophyta</taxon>
        <taxon>Bryophyta</taxon>
        <taxon>Bryophytina</taxon>
        <taxon>Bryopsida</taxon>
        <taxon>Dicranidae</taxon>
        <taxon>Pseudoditrichales</taxon>
        <taxon>Ditrichaceae</taxon>
        <taxon>Ceratodon</taxon>
    </lineage>
</organism>
<evidence type="ECO:0000256" key="1">
    <source>
        <dbReference type="SAM" id="MobiDB-lite"/>
    </source>
</evidence>
<evidence type="ECO:0000256" key="2">
    <source>
        <dbReference type="SAM" id="Phobius"/>
    </source>
</evidence>
<dbReference type="Proteomes" id="UP000822688">
    <property type="component" value="Chromosome 4"/>
</dbReference>
<dbReference type="EMBL" id="CM026424">
    <property type="protein sequence ID" value="KAG0580835.1"/>
    <property type="molecule type" value="Genomic_DNA"/>
</dbReference>
<protein>
    <submittedName>
        <fullName evidence="3">Uncharacterized protein</fullName>
    </submittedName>
</protein>
<sequence length="140" mass="15759">MTESDSITSDMENRISNHKNREHRSAKKAVWCLSMNFLCAYAMKTQHVRLPTHNLQLESPAPTGPRRKTLAFPTSENHCKLSAPLQDLPEEFQVFSCEFITIDLQRCHRLCTLGSLVSLITTVCTIVSLPWLPALVPAPV</sequence>
<evidence type="ECO:0000313" key="4">
    <source>
        <dbReference type="Proteomes" id="UP000822688"/>
    </source>
</evidence>
<keyword evidence="2" id="KW-1133">Transmembrane helix</keyword>
<feature type="compositionally biased region" description="Polar residues" evidence="1">
    <location>
        <begin position="1"/>
        <end position="10"/>
    </location>
</feature>
<dbReference type="AlphaFoldDB" id="A0A8T0ICY1"/>
<reference evidence="3" key="1">
    <citation type="submission" date="2020-06" db="EMBL/GenBank/DDBJ databases">
        <title>WGS assembly of Ceratodon purpureus strain R40.</title>
        <authorList>
            <person name="Carey S.B."/>
            <person name="Jenkins J."/>
            <person name="Shu S."/>
            <person name="Lovell J.T."/>
            <person name="Sreedasyam A."/>
            <person name="Maumus F."/>
            <person name="Tiley G.P."/>
            <person name="Fernandez-Pozo N."/>
            <person name="Barry K."/>
            <person name="Chen C."/>
            <person name="Wang M."/>
            <person name="Lipzen A."/>
            <person name="Daum C."/>
            <person name="Saski C.A."/>
            <person name="Payton A.C."/>
            <person name="Mcbreen J.C."/>
            <person name="Conrad R.E."/>
            <person name="Kollar L.M."/>
            <person name="Olsson S."/>
            <person name="Huttunen S."/>
            <person name="Landis J.B."/>
            <person name="Wickett N.J."/>
            <person name="Johnson M.G."/>
            <person name="Rensing S.A."/>
            <person name="Grimwood J."/>
            <person name="Schmutz J."/>
            <person name="Mcdaniel S.F."/>
        </authorList>
    </citation>
    <scope>NUCLEOTIDE SEQUENCE</scope>
    <source>
        <strain evidence="3">R40</strain>
    </source>
</reference>
<feature type="transmembrane region" description="Helical" evidence="2">
    <location>
        <begin position="110"/>
        <end position="132"/>
    </location>
</feature>
<keyword evidence="4" id="KW-1185">Reference proteome</keyword>